<sequence length="349" mass="39285">MQEPVGFAELQTGAFVVIYPIEQYLAKVKANQKVSKKTYAGATSKNPVSKPASVPVQPADTSSLNRSAQASPAPAKLQDTLVSRVYPMMELNAALTVEDLARKRNGTTSDVFCVAPEDALYATVMKEAVSCWTLQQAATTLWPSDAQCREWGRIAWDYAVSKMLPTTIGSDIKPPNVLRPRERHIEKVALTPPAEFRKVLLQKAAQYIAHHYHPIFIGEQDEVARRITSLCTEYHFLYKTFKWEENTVPPQGPFRSPALIAIMSEIYEEALEKHASLLEQMPFPMIAAVAAAMHVHLLQWCTGEAVQRQTIEEDFRLSYEEIHGNLAKYEEIRTTQFMAMQGDIVQEMR</sequence>
<reference evidence="3 4" key="1">
    <citation type="journal article" date="2016" name="Mol. Biol. Evol.">
        <title>Comparative Genomics of Early-Diverging Mushroom-Forming Fungi Provides Insights into the Origins of Lignocellulose Decay Capabilities.</title>
        <authorList>
            <person name="Nagy L.G."/>
            <person name="Riley R."/>
            <person name="Tritt A."/>
            <person name="Adam C."/>
            <person name="Daum C."/>
            <person name="Floudas D."/>
            <person name="Sun H."/>
            <person name="Yadav J.S."/>
            <person name="Pangilinan J."/>
            <person name="Larsson K.H."/>
            <person name="Matsuura K."/>
            <person name="Barry K."/>
            <person name="Labutti K."/>
            <person name="Kuo R."/>
            <person name="Ohm R.A."/>
            <person name="Bhattacharya S.S."/>
            <person name="Shirouzu T."/>
            <person name="Yoshinaga Y."/>
            <person name="Martin F.M."/>
            <person name="Grigoriev I.V."/>
            <person name="Hibbett D.S."/>
        </authorList>
    </citation>
    <scope>NUCLEOTIDE SEQUENCE [LARGE SCALE GENOMIC DNA]</scope>
    <source>
        <strain evidence="3 4">TUFC12733</strain>
    </source>
</reference>
<evidence type="ECO:0000256" key="1">
    <source>
        <dbReference type="SAM" id="MobiDB-lite"/>
    </source>
</evidence>
<feature type="compositionally biased region" description="Polar residues" evidence="1">
    <location>
        <begin position="59"/>
        <end position="70"/>
    </location>
</feature>
<dbReference type="InterPro" id="IPR045341">
    <property type="entry name" value="DUF6532"/>
</dbReference>
<feature type="domain" description="DUF6532" evidence="2">
    <location>
        <begin position="129"/>
        <end position="328"/>
    </location>
</feature>
<name>A0A167H6A4_CALVF</name>
<evidence type="ECO:0000313" key="4">
    <source>
        <dbReference type="Proteomes" id="UP000076738"/>
    </source>
</evidence>
<dbReference type="EMBL" id="KV417325">
    <property type="protein sequence ID" value="KZO91282.1"/>
    <property type="molecule type" value="Genomic_DNA"/>
</dbReference>
<dbReference type="AlphaFoldDB" id="A0A167H6A4"/>
<proteinExistence type="predicted"/>
<evidence type="ECO:0000313" key="3">
    <source>
        <dbReference type="EMBL" id="KZO91282.1"/>
    </source>
</evidence>
<evidence type="ECO:0000259" key="2">
    <source>
        <dbReference type="Pfam" id="PF20149"/>
    </source>
</evidence>
<keyword evidence="4" id="KW-1185">Reference proteome</keyword>
<feature type="region of interest" description="Disordered" evidence="1">
    <location>
        <begin position="42"/>
        <end position="72"/>
    </location>
</feature>
<protein>
    <recommendedName>
        <fullName evidence="2">DUF6532 domain-containing protein</fullName>
    </recommendedName>
</protein>
<dbReference type="Proteomes" id="UP000076738">
    <property type="component" value="Unassembled WGS sequence"/>
</dbReference>
<accession>A0A167H6A4</accession>
<gene>
    <name evidence="3" type="ORF">CALVIDRAFT_361080</name>
</gene>
<dbReference type="OrthoDB" id="3407470at2759"/>
<dbReference type="Pfam" id="PF20149">
    <property type="entry name" value="DUF6532"/>
    <property type="match status" value="1"/>
</dbReference>
<organism evidence="3 4">
    <name type="scientific">Calocera viscosa (strain TUFC12733)</name>
    <dbReference type="NCBI Taxonomy" id="1330018"/>
    <lineage>
        <taxon>Eukaryota</taxon>
        <taxon>Fungi</taxon>
        <taxon>Dikarya</taxon>
        <taxon>Basidiomycota</taxon>
        <taxon>Agaricomycotina</taxon>
        <taxon>Dacrymycetes</taxon>
        <taxon>Dacrymycetales</taxon>
        <taxon>Dacrymycetaceae</taxon>
        <taxon>Calocera</taxon>
    </lineage>
</organism>